<dbReference type="Proteomes" id="UP000004095">
    <property type="component" value="Unassembled WGS sequence"/>
</dbReference>
<dbReference type="PANTHER" id="PTHR10357">
    <property type="entry name" value="ALPHA-AMYLASE FAMILY MEMBER"/>
    <property type="match status" value="1"/>
</dbReference>
<organism evidence="6 7">
    <name type="scientific">Microscilla marina ATCC 23134</name>
    <dbReference type="NCBI Taxonomy" id="313606"/>
    <lineage>
        <taxon>Bacteria</taxon>
        <taxon>Pseudomonadati</taxon>
        <taxon>Bacteroidota</taxon>
        <taxon>Cytophagia</taxon>
        <taxon>Cytophagales</taxon>
        <taxon>Microscillaceae</taxon>
        <taxon>Microscilla</taxon>
    </lineage>
</organism>
<dbReference type="InterPro" id="IPR013780">
    <property type="entry name" value="Glyco_hydro_b"/>
</dbReference>
<keyword evidence="7" id="KW-1185">Reference proteome</keyword>
<dbReference type="Gene3D" id="3.20.20.80">
    <property type="entry name" value="Glycosidases"/>
    <property type="match status" value="1"/>
</dbReference>
<protein>
    <submittedName>
        <fullName evidence="6">Neopullulanase</fullName>
    </submittedName>
</protein>
<dbReference type="SMART" id="SM00642">
    <property type="entry name" value="Aamy"/>
    <property type="match status" value="1"/>
</dbReference>
<dbReference type="SUPFAM" id="SSF51445">
    <property type="entry name" value="(Trans)glycosidases"/>
    <property type="match status" value="1"/>
</dbReference>
<evidence type="ECO:0000259" key="5">
    <source>
        <dbReference type="SMART" id="SM00642"/>
    </source>
</evidence>
<comment type="caution">
    <text evidence="6">The sequence shown here is derived from an EMBL/GenBank/DDBJ whole genome shotgun (WGS) entry which is preliminary data.</text>
</comment>
<dbReference type="CDD" id="cd11340">
    <property type="entry name" value="AmyAc_bac_CMD_like_3"/>
    <property type="match status" value="1"/>
</dbReference>
<evidence type="ECO:0000256" key="1">
    <source>
        <dbReference type="ARBA" id="ARBA00022801"/>
    </source>
</evidence>
<dbReference type="EMBL" id="AAWS01000050">
    <property type="protein sequence ID" value="EAY25346.1"/>
    <property type="molecule type" value="Genomic_DNA"/>
</dbReference>
<feature type="chain" id="PRO_5002641726" evidence="4">
    <location>
        <begin position="23"/>
        <end position="623"/>
    </location>
</feature>
<keyword evidence="1" id="KW-0378">Hydrolase</keyword>
<keyword evidence="2" id="KW-0326">Glycosidase</keyword>
<keyword evidence="4" id="KW-0732">Signal</keyword>
<dbReference type="Pfam" id="PF09087">
    <property type="entry name" value="Cyc-maltodext_N"/>
    <property type="match status" value="1"/>
</dbReference>
<sequence length="623" mass="71895">MKKITYLFIIMGLCLSAIKTQAQQVVQRVEPTFWWVGMANPELQLLIYGKNLAAMNVSLSENKGVELVSAIRVQSPNYLVLNLHISRQAKAQSFKILFKQQRKTVFTYNYSLKKRATGSAQRKGFDPSDVLYLITPDRFANGNPKNDNHPAMRESANRKNKGGRHGGDIKGIVDKLDYIKDMGFTAIWLNPVLENNMKEYSYHGYSTTDFYKVDPRFGSNEEYRELCAKAKAKGIKVVMDMIVNHCGSEHWWMKDLPMSDWVNNQKGFLNKKYKGTTHRKTVIQDPYVAQTDVDEFNKGWFVSTMPDLNQRNPMMAKYLIQNSIWWVEYAGLSGIRMDTYSYSDPGFMSEWSCKVMAEYPNLNIVGEEWFYNPAIVSYWQRGKKNRDGYQACLPSLVDFPLHETLVKALNKKEEMFSGWIHAYEMLANDFLYADPFSLVTFPDNHDVSRFFTQVNEDYHLFKLGIAYYLTMRGIPQIYYGTEVLMTSPKHRDDGLVRADFPGGWQGDKVNAFTQKGLTAQQKDAQKFCKKLLNWRKNNPVIHQGKLRHYAPKQGIYVYFRHYQGKKVMVVLSKNSQEVKLNLNRFTQSLGTAKQGKDIVSDKQLNLQNTLTVPAKSPMIIEIN</sequence>
<dbReference type="InterPro" id="IPR014756">
    <property type="entry name" value="Ig_E-set"/>
</dbReference>
<dbReference type="GO" id="GO:0016798">
    <property type="term" value="F:hydrolase activity, acting on glycosyl bonds"/>
    <property type="evidence" value="ECO:0007669"/>
    <property type="project" value="UniProtKB-KW"/>
</dbReference>
<evidence type="ECO:0000313" key="6">
    <source>
        <dbReference type="EMBL" id="EAY25346.1"/>
    </source>
</evidence>
<feature type="domain" description="Glycosyl hydrolase family 13 catalytic" evidence="5">
    <location>
        <begin position="133"/>
        <end position="535"/>
    </location>
</feature>
<dbReference type="InterPro" id="IPR017853">
    <property type="entry name" value="GH"/>
</dbReference>
<feature type="compositionally biased region" description="Basic and acidic residues" evidence="3">
    <location>
        <begin position="146"/>
        <end position="157"/>
    </location>
</feature>
<dbReference type="Gene3D" id="2.60.40.10">
    <property type="entry name" value="Immunoglobulins"/>
    <property type="match status" value="1"/>
</dbReference>
<dbReference type="RefSeq" id="WP_002703017.1">
    <property type="nucleotide sequence ID" value="NZ_AAWS01000050.1"/>
</dbReference>
<dbReference type="Gene3D" id="2.60.40.1180">
    <property type="entry name" value="Golgi alpha-mannosidase II"/>
    <property type="match status" value="1"/>
</dbReference>
<dbReference type="GO" id="GO:0005975">
    <property type="term" value="P:carbohydrate metabolic process"/>
    <property type="evidence" value="ECO:0007669"/>
    <property type="project" value="InterPro"/>
</dbReference>
<evidence type="ECO:0000256" key="3">
    <source>
        <dbReference type="SAM" id="MobiDB-lite"/>
    </source>
</evidence>
<dbReference type="eggNOG" id="COG0366">
    <property type="taxonomic scope" value="Bacteria"/>
</dbReference>
<accession>A1ZWA8</accession>
<dbReference type="AlphaFoldDB" id="A1ZWA8"/>
<reference evidence="6 7" key="1">
    <citation type="submission" date="2007-01" db="EMBL/GenBank/DDBJ databases">
        <authorList>
            <person name="Haygood M."/>
            <person name="Podell S."/>
            <person name="Anderson C."/>
            <person name="Hopkinson B."/>
            <person name="Roe K."/>
            <person name="Barbeau K."/>
            <person name="Gaasterland T."/>
            <person name="Ferriera S."/>
            <person name="Johnson J."/>
            <person name="Kravitz S."/>
            <person name="Beeson K."/>
            <person name="Sutton G."/>
            <person name="Rogers Y.-H."/>
            <person name="Friedman R."/>
            <person name="Frazier M."/>
            <person name="Venter J.C."/>
        </authorList>
    </citation>
    <scope>NUCLEOTIDE SEQUENCE [LARGE SCALE GENOMIC DNA]</scope>
    <source>
        <strain evidence="6 7">ATCC 23134</strain>
    </source>
</reference>
<dbReference type="PANTHER" id="PTHR10357:SF210">
    <property type="entry name" value="MALTODEXTRIN GLUCOSIDASE"/>
    <property type="match status" value="1"/>
</dbReference>
<dbReference type="Pfam" id="PF10438">
    <property type="entry name" value="Cyc-maltodext_C"/>
    <property type="match status" value="1"/>
</dbReference>
<feature type="signal peptide" evidence="4">
    <location>
        <begin position="1"/>
        <end position="22"/>
    </location>
</feature>
<proteinExistence type="predicted"/>
<evidence type="ECO:0000256" key="4">
    <source>
        <dbReference type="SAM" id="SignalP"/>
    </source>
</evidence>
<feature type="region of interest" description="Disordered" evidence="3">
    <location>
        <begin position="142"/>
        <end position="166"/>
    </location>
</feature>
<evidence type="ECO:0000313" key="7">
    <source>
        <dbReference type="Proteomes" id="UP000004095"/>
    </source>
</evidence>
<dbReference type="InterPro" id="IPR013783">
    <property type="entry name" value="Ig-like_fold"/>
</dbReference>
<dbReference type="InterPro" id="IPR015171">
    <property type="entry name" value="Cyc-maltodext_N"/>
</dbReference>
<dbReference type="SUPFAM" id="SSF81296">
    <property type="entry name" value="E set domains"/>
    <property type="match status" value="1"/>
</dbReference>
<evidence type="ECO:0000256" key="2">
    <source>
        <dbReference type="ARBA" id="ARBA00023295"/>
    </source>
</evidence>
<gene>
    <name evidence="6" type="ORF">M23134_04527</name>
</gene>
<dbReference type="SUPFAM" id="SSF51011">
    <property type="entry name" value="Glycosyl hydrolase domain"/>
    <property type="match status" value="1"/>
</dbReference>
<dbReference type="InterPro" id="IPR006047">
    <property type="entry name" value="GH13_cat_dom"/>
</dbReference>
<name>A1ZWA8_MICM2</name>
<dbReference type="OrthoDB" id="9806009at2"/>
<dbReference type="Pfam" id="PF00128">
    <property type="entry name" value="Alpha-amylase"/>
    <property type="match status" value="1"/>
</dbReference>
<dbReference type="InterPro" id="IPR019492">
    <property type="entry name" value="Cyclo-malto-dextrinase_C"/>
</dbReference>